<organism evidence="4 5">
    <name type="scientific">Owenweeksia hongkongensis (strain DSM 17368 / CIP 108786 / JCM 12287 / NRRL B-23963 / UST20020801)</name>
    <dbReference type="NCBI Taxonomy" id="926562"/>
    <lineage>
        <taxon>Bacteria</taxon>
        <taxon>Pseudomonadati</taxon>
        <taxon>Bacteroidota</taxon>
        <taxon>Flavobacteriia</taxon>
        <taxon>Flavobacteriales</taxon>
        <taxon>Owenweeksiaceae</taxon>
        <taxon>Owenweeksia</taxon>
    </lineage>
</organism>
<gene>
    <name evidence="4" type="ordered locus">Oweho_2606</name>
</gene>
<dbReference type="Pfam" id="PF00144">
    <property type="entry name" value="Beta-lactamase"/>
    <property type="match status" value="1"/>
</dbReference>
<proteinExistence type="predicted"/>
<keyword evidence="5" id="KW-1185">Reference proteome</keyword>
<reference evidence="4 5" key="1">
    <citation type="journal article" date="2012" name="Stand. Genomic Sci.">
        <title>Genome sequence of the orange-pigmented seawater bacterium Owenweeksia hongkongensis type strain (UST20020801(T)).</title>
        <authorList>
            <person name="Riedel T."/>
            <person name="Held B."/>
            <person name="Nolan M."/>
            <person name="Lucas S."/>
            <person name="Lapidus A."/>
            <person name="Tice H."/>
            <person name="Del Rio T.G."/>
            <person name="Cheng J.F."/>
            <person name="Han C."/>
            <person name="Tapia R."/>
            <person name="Goodwin L.A."/>
            <person name="Pitluck S."/>
            <person name="Liolios K."/>
            <person name="Mavromatis K."/>
            <person name="Pagani I."/>
            <person name="Ivanova N."/>
            <person name="Mikhailova N."/>
            <person name="Pati A."/>
            <person name="Chen A."/>
            <person name="Palaniappan K."/>
            <person name="Rohde M."/>
            <person name="Tindall B.J."/>
            <person name="Detter J.C."/>
            <person name="Goker M."/>
            <person name="Woyke T."/>
            <person name="Bristow J."/>
            <person name="Eisen J.A."/>
            <person name="Markowitz V."/>
            <person name="Hugenholtz P."/>
            <person name="Klenk H.P."/>
            <person name="Kyrpides N.C."/>
        </authorList>
    </citation>
    <scope>NUCLEOTIDE SEQUENCE</scope>
    <source>
        <strain evidence="5">DSM 17368 / JCM 12287 / NRRL B-23963</strain>
    </source>
</reference>
<dbReference type="eggNOG" id="COG1680">
    <property type="taxonomic scope" value="Bacteria"/>
</dbReference>
<dbReference type="PANTHER" id="PTHR43283">
    <property type="entry name" value="BETA-LACTAMASE-RELATED"/>
    <property type="match status" value="1"/>
</dbReference>
<evidence type="ECO:0000256" key="1">
    <source>
        <dbReference type="ARBA" id="ARBA00022729"/>
    </source>
</evidence>
<dbReference type="Proteomes" id="UP000005631">
    <property type="component" value="Chromosome"/>
</dbReference>
<dbReference type="Gene3D" id="3.40.710.10">
    <property type="entry name" value="DD-peptidase/beta-lactamase superfamily"/>
    <property type="match status" value="1"/>
</dbReference>
<dbReference type="InterPro" id="IPR012338">
    <property type="entry name" value="Beta-lactam/transpept-like"/>
</dbReference>
<dbReference type="InterPro" id="IPR001466">
    <property type="entry name" value="Beta-lactam-related"/>
</dbReference>
<keyword evidence="1" id="KW-0732">Signal</keyword>
<dbReference type="OrthoDB" id="1185352at2"/>
<sequence>MKSLYIFLFALLYGSLSGQYYFPPLAGNAWDTVNPSSLGWCSQKLDTVHKYLEARHSKSFIILHKGKIADEIYMNGFAQDSAWYWASAGKTLAGFLTGMVQEDGLLNVNDKTSDYLGTGWTLEPQAKEDLITIRHQLSMTSGLDYNISDLNCLEDTCLKYLHDAGNHWYYHNAPYRLVQDVLENASGKNMNTLTYQKLGSTIGLAGLWYDYVFYSKARNMARFGLLNLNKGNWAGTTILQDSTYLYDMVHPSQNLNEAYGYLWWLNGQSSYRRPGLDIVFPGFMVPEAPADMYMAAGKNDQRIYVIPSMDLVVVRQGEAAYTSQLALSTFDNELWELLMDVFCQTTALHESEIVDLQVYPNPASGFVNISSSFELKSVQLISLQGEVVKRQKKEFSKLNIQDVAAGVYFLQFETLAGESFQRKLVVK</sequence>
<feature type="domain" description="Beta-lactamase-related" evidence="2">
    <location>
        <begin position="55"/>
        <end position="224"/>
    </location>
</feature>
<feature type="domain" description="Secretion system C-terminal sorting" evidence="3">
    <location>
        <begin position="358"/>
        <end position="426"/>
    </location>
</feature>
<name>G8R8W6_OWEHD</name>
<dbReference type="InterPro" id="IPR050789">
    <property type="entry name" value="Diverse_Enzym_Activities"/>
</dbReference>
<dbReference type="NCBIfam" id="TIGR04183">
    <property type="entry name" value="Por_Secre_tail"/>
    <property type="match status" value="1"/>
</dbReference>
<dbReference type="Pfam" id="PF18962">
    <property type="entry name" value="Por_Secre_tail"/>
    <property type="match status" value="1"/>
</dbReference>
<dbReference type="PATRIC" id="fig|926562.3.peg.2622"/>
<evidence type="ECO:0000313" key="5">
    <source>
        <dbReference type="Proteomes" id="UP000005631"/>
    </source>
</evidence>
<evidence type="ECO:0000313" key="4">
    <source>
        <dbReference type="EMBL" id="AEV33574.1"/>
    </source>
</evidence>
<dbReference type="RefSeq" id="WP_014202923.1">
    <property type="nucleotide sequence ID" value="NC_016599.1"/>
</dbReference>
<dbReference type="PANTHER" id="PTHR43283:SF7">
    <property type="entry name" value="BETA-LACTAMASE-RELATED DOMAIN-CONTAINING PROTEIN"/>
    <property type="match status" value="1"/>
</dbReference>
<dbReference type="AlphaFoldDB" id="G8R8W6"/>
<evidence type="ECO:0000259" key="3">
    <source>
        <dbReference type="Pfam" id="PF18962"/>
    </source>
</evidence>
<dbReference type="InterPro" id="IPR026444">
    <property type="entry name" value="Secre_tail"/>
</dbReference>
<dbReference type="EMBL" id="CP003156">
    <property type="protein sequence ID" value="AEV33574.1"/>
    <property type="molecule type" value="Genomic_DNA"/>
</dbReference>
<accession>G8R8W6</accession>
<evidence type="ECO:0000259" key="2">
    <source>
        <dbReference type="Pfam" id="PF00144"/>
    </source>
</evidence>
<dbReference type="STRING" id="926562.Oweho_2606"/>
<protein>
    <submittedName>
        <fullName evidence="4">Penicillin-binding protein, beta-lactamase class C</fullName>
    </submittedName>
</protein>
<dbReference type="KEGG" id="oho:Oweho_2606"/>
<dbReference type="HOGENOM" id="CLU_045378_0_0_10"/>
<dbReference type="SUPFAM" id="SSF56601">
    <property type="entry name" value="beta-lactamase/transpeptidase-like"/>
    <property type="match status" value="1"/>
</dbReference>